<reference evidence="2 3" key="1">
    <citation type="submission" date="2022-04" db="EMBL/GenBank/DDBJ databases">
        <title>Positive selection, recombination, and allopatry shape intraspecific diversity of widespread and dominant cyanobacteria.</title>
        <authorList>
            <person name="Wei J."/>
            <person name="Shu W."/>
            <person name="Hu C."/>
        </authorList>
    </citation>
    <scope>NUCLEOTIDE SEQUENCE [LARGE SCALE GENOMIC DNA]</scope>
    <source>
        <strain evidence="2 3">DQ-A4</strain>
    </source>
</reference>
<dbReference type="Proteomes" id="UP001482513">
    <property type="component" value="Unassembled WGS sequence"/>
</dbReference>
<dbReference type="EMBL" id="JAMPKX010000004">
    <property type="protein sequence ID" value="MEP0947679.1"/>
    <property type="molecule type" value="Genomic_DNA"/>
</dbReference>
<dbReference type="RefSeq" id="WP_190702995.1">
    <property type="nucleotide sequence ID" value="NZ_JAMPKX010000004.1"/>
</dbReference>
<accession>A0ABV0K4I0</accession>
<comment type="caution">
    <text evidence="2">The sequence shown here is derived from an EMBL/GenBank/DDBJ whole genome shotgun (WGS) entry which is preliminary data.</text>
</comment>
<keyword evidence="3" id="KW-1185">Reference proteome</keyword>
<proteinExistence type="predicted"/>
<feature type="coiled-coil region" evidence="1">
    <location>
        <begin position="5"/>
        <end position="119"/>
    </location>
</feature>
<sequence length="132" mass="15192">MSQDLTQWITEVRTLQRQLADTQKERDQAYNSAANWRRLYETEARQRREEAAEFQNQIDALQQRLDADPSTVLEKDSDLSTVNSLQELQQRLDGLVQQCQDLTQKLQAEQAAHAQTRQTLTAALGDTFDALK</sequence>
<protein>
    <submittedName>
        <fullName evidence="2">Uncharacterized protein</fullName>
    </submittedName>
</protein>
<evidence type="ECO:0000256" key="1">
    <source>
        <dbReference type="SAM" id="Coils"/>
    </source>
</evidence>
<gene>
    <name evidence="2" type="ORF">NC992_12415</name>
</gene>
<name>A0ABV0K4I0_9CYAN</name>
<organism evidence="2 3">
    <name type="scientific">Leptolyngbya subtilissima DQ-A4</name>
    <dbReference type="NCBI Taxonomy" id="2933933"/>
    <lineage>
        <taxon>Bacteria</taxon>
        <taxon>Bacillati</taxon>
        <taxon>Cyanobacteriota</taxon>
        <taxon>Cyanophyceae</taxon>
        <taxon>Leptolyngbyales</taxon>
        <taxon>Leptolyngbyaceae</taxon>
        <taxon>Leptolyngbya group</taxon>
        <taxon>Leptolyngbya</taxon>
    </lineage>
</organism>
<evidence type="ECO:0000313" key="2">
    <source>
        <dbReference type="EMBL" id="MEP0947679.1"/>
    </source>
</evidence>
<keyword evidence="1" id="KW-0175">Coiled coil</keyword>
<evidence type="ECO:0000313" key="3">
    <source>
        <dbReference type="Proteomes" id="UP001482513"/>
    </source>
</evidence>